<evidence type="ECO:0000256" key="1">
    <source>
        <dbReference type="ARBA" id="ARBA00004370"/>
    </source>
</evidence>
<feature type="signal peptide" evidence="5">
    <location>
        <begin position="1"/>
        <end position="18"/>
    </location>
</feature>
<reference evidence="7 8" key="1">
    <citation type="submission" date="2019-01" db="EMBL/GenBank/DDBJ databases">
        <title>A draft genome assembly of the solar-powered sea slug Elysia chlorotica.</title>
        <authorList>
            <person name="Cai H."/>
            <person name="Li Q."/>
            <person name="Fang X."/>
            <person name="Li J."/>
            <person name="Curtis N.E."/>
            <person name="Altenburger A."/>
            <person name="Shibata T."/>
            <person name="Feng M."/>
            <person name="Maeda T."/>
            <person name="Schwartz J.A."/>
            <person name="Shigenobu S."/>
            <person name="Lundholm N."/>
            <person name="Nishiyama T."/>
            <person name="Yang H."/>
            <person name="Hasebe M."/>
            <person name="Li S."/>
            <person name="Pierce S.K."/>
            <person name="Wang J."/>
        </authorList>
    </citation>
    <scope>NUCLEOTIDE SEQUENCE [LARGE SCALE GENOMIC DNA]</scope>
    <source>
        <strain evidence="7">EC2010</strain>
        <tissue evidence="7">Whole organism of an adult</tissue>
    </source>
</reference>
<evidence type="ECO:0000313" key="7">
    <source>
        <dbReference type="EMBL" id="RUS71307.1"/>
    </source>
</evidence>
<comment type="caution">
    <text evidence="7">The sequence shown here is derived from an EMBL/GenBank/DDBJ whole genome shotgun (WGS) entry which is preliminary data.</text>
</comment>
<feature type="non-terminal residue" evidence="7">
    <location>
        <position position="179"/>
    </location>
</feature>
<evidence type="ECO:0000259" key="6">
    <source>
        <dbReference type="Pfam" id="PF01094"/>
    </source>
</evidence>
<accession>A0A3S0Z7S2</accession>
<evidence type="ECO:0000256" key="3">
    <source>
        <dbReference type="ARBA" id="ARBA00022989"/>
    </source>
</evidence>
<dbReference type="AlphaFoldDB" id="A0A3S0Z7S2"/>
<name>A0A3S0Z7S2_ELYCH</name>
<dbReference type="InterPro" id="IPR028082">
    <property type="entry name" value="Peripla_BP_I"/>
</dbReference>
<dbReference type="InterPro" id="IPR001828">
    <property type="entry name" value="ANF_lig-bd_rcpt"/>
</dbReference>
<proteinExistence type="predicted"/>
<comment type="subcellular location">
    <subcellularLocation>
        <location evidence="1">Membrane</location>
    </subcellularLocation>
</comment>
<dbReference type="EMBL" id="RQTK01001235">
    <property type="protein sequence ID" value="RUS71307.1"/>
    <property type="molecule type" value="Genomic_DNA"/>
</dbReference>
<gene>
    <name evidence="7" type="ORF">EGW08_020926</name>
</gene>
<organism evidence="7 8">
    <name type="scientific">Elysia chlorotica</name>
    <name type="common">Eastern emerald elysia</name>
    <name type="synonym">Sea slug</name>
    <dbReference type="NCBI Taxonomy" id="188477"/>
    <lineage>
        <taxon>Eukaryota</taxon>
        <taxon>Metazoa</taxon>
        <taxon>Spiralia</taxon>
        <taxon>Lophotrochozoa</taxon>
        <taxon>Mollusca</taxon>
        <taxon>Gastropoda</taxon>
        <taxon>Heterobranchia</taxon>
        <taxon>Euthyneura</taxon>
        <taxon>Panpulmonata</taxon>
        <taxon>Sacoglossa</taxon>
        <taxon>Placobranchoidea</taxon>
        <taxon>Plakobranchidae</taxon>
        <taxon>Elysia</taxon>
    </lineage>
</organism>
<sequence>MRVVGLLASFWAIPVITWEPVLRKVVSDKNYDNVFSVYGAFEDFAWSAAAVIKRLKWTKLALLYEASPLCSPLVEQLEREMLGSTLASEASKNVIQMHRLGQDLSRIKTLTRTVVICSGQSTLVSVMAEADKAGMTSGYYAFLHLNFDPTPLPGGQGDGQRSPLDVVLQLGQFHPEREQ</sequence>
<evidence type="ECO:0000313" key="8">
    <source>
        <dbReference type="Proteomes" id="UP000271974"/>
    </source>
</evidence>
<keyword evidence="4" id="KW-0472">Membrane</keyword>
<dbReference type="Pfam" id="PF01094">
    <property type="entry name" value="ANF_receptor"/>
    <property type="match status" value="1"/>
</dbReference>
<keyword evidence="8" id="KW-1185">Reference proteome</keyword>
<feature type="chain" id="PRO_5018732366" description="Receptor ligand binding region domain-containing protein" evidence="5">
    <location>
        <begin position="19"/>
        <end position="179"/>
    </location>
</feature>
<evidence type="ECO:0000256" key="4">
    <source>
        <dbReference type="ARBA" id="ARBA00023136"/>
    </source>
</evidence>
<evidence type="ECO:0000256" key="5">
    <source>
        <dbReference type="SAM" id="SignalP"/>
    </source>
</evidence>
<dbReference type="Proteomes" id="UP000271974">
    <property type="component" value="Unassembled WGS sequence"/>
</dbReference>
<keyword evidence="2" id="KW-0812">Transmembrane</keyword>
<feature type="domain" description="Receptor ligand binding region" evidence="6">
    <location>
        <begin position="2"/>
        <end position="143"/>
    </location>
</feature>
<dbReference type="Gene3D" id="3.40.50.2300">
    <property type="match status" value="2"/>
</dbReference>
<keyword evidence="3" id="KW-1133">Transmembrane helix</keyword>
<keyword evidence="5" id="KW-0732">Signal</keyword>
<evidence type="ECO:0000256" key="2">
    <source>
        <dbReference type="ARBA" id="ARBA00022692"/>
    </source>
</evidence>
<protein>
    <recommendedName>
        <fullName evidence="6">Receptor ligand binding region domain-containing protein</fullName>
    </recommendedName>
</protein>
<dbReference type="GO" id="GO:0016020">
    <property type="term" value="C:membrane"/>
    <property type="evidence" value="ECO:0007669"/>
    <property type="project" value="UniProtKB-SubCell"/>
</dbReference>
<dbReference type="SUPFAM" id="SSF53822">
    <property type="entry name" value="Periplasmic binding protein-like I"/>
    <property type="match status" value="1"/>
</dbReference>
<dbReference type="OrthoDB" id="6137593at2759"/>